<accession>A0ABV0TD05</accession>
<organism evidence="1 2">
    <name type="scientific">Ilyodon furcidens</name>
    <name type="common">goldbreast splitfin</name>
    <dbReference type="NCBI Taxonomy" id="33524"/>
    <lineage>
        <taxon>Eukaryota</taxon>
        <taxon>Metazoa</taxon>
        <taxon>Chordata</taxon>
        <taxon>Craniata</taxon>
        <taxon>Vertebrata</taxon>
        <taxon>Euteleostomi</taxon>
        <taxon>Actinopterygii</taxon>
        <taxon>Neopterygii</taxon>
        <taxon>Teleostei</taxon>
        <taxon>Neoteleostei</taxon>
        <taxon>Acanthomorphata</taxon>
        <taxon>Ovalentaria</taxon>
        <taxon>Atherinomorphae</taxon>
        <taxon>Cyprinodontiformes</taxon>
        <taxon>Goodeidae</taxon>
        <taxon>Ilyodon</taxon>
    </lineage>
</organism>
<reference evidence="1 2" key="1">
    <citation type="submission" date="2021-06" db="EMBL/GenBank/DDBJ databases">
        <authorList>
            <person name="Palmer J.M."/>
        </authorList>
    </citation>
    <scope>NUCLEOTIDE SEQUENCE [LARGE SCALE GENOMIC DNA]</scope>
    <source>
        <strain evidence="2">if_2019</strain>
        <tissue evidence="1">Muscle</tissue>
    </source>
</reference>
<protein>
    <submittedName>
        <fullName evidence="1">Uncharacterized protein</fullName>
    </submittedName>
</protein>
<keyword evidence="2" id="KW-1185">Reference proteome</keyword>
<dbReference type="Proteomes" id="UP001482620">
    <property type="component" value="Unassembled WGS sequence"/>
</dbReference>
<proteinExistence type="predicted"/>
<dbReference type="EMBL" id="JAHRIQ010024979">
    <property type="protein sequence ID" value="MEQ2229417.1"/>
    <property type="molecule type" value="Genomic_DNA"/>
</dbReference>
<gene>
    <name evidence="1" type="ORF">ILYODFUR_018550</name>
</gene>
<evidence type="ECO:0000313" key="2">
    <source>
        <dbReference type="Proteomes" id="UP001482620"/>
    </source>
</evidence>
<sequence length="109" mass="12472">MAFQSMLVQDFIQYLHELFSCCSGADSHISHQNPSVTHLIRTMNPAAYTLFEQLNVKPSDVWKRWTGLVEVHFSLLHILAHFFRFCYDVTQGSTFSEVLLQSPSTCAAF</sequence>
<evidence type="ECO:0000313" key="1">
    <source>
        <dbReference type="EMBL" id="MEQ2229417.1"/>
    </source>
</evidence>
<comment type="caution">
    <text evidence="1">The sequence shown here is derived from an EMBL/GenBank/DDBJ whole genome shotgun (WGS) entry which is preliminary data.</text>
</comment>
<name>A0ABV0TD05_9TELE</name>